<dbReference type="Proteomes" id="UP000182235">
    <property type="component" value="Unassembled WGS sequence"/>
</dbReference>
<dbReference type="EMBL" id="LGRN01000209">
    <property type="protein sequence ID" value="OJD14601.1"/>
    <property type="molecule type" value="Genomic_DNA"/>
</dbReference>
<organism evidence="2 3">
    <name type="scientific">Emergomyces pasteurianus Ep9510</name>
    <dbReference type="NCBI Taxonomy" id="1447872"/>
    <lineage>
        <taxon>Eukaryota</taxon>
        <taxon>Fungi</taxon>
        <taxon>Dikarya</taxon>
        <taxon>Ascomycota</taxon>
        <taxon>Pezizomycotina</taxon>
        <taxon>Eurotiomycetes</taxon>
        <taxon>Eurotiomycetidae</taxon>
        <taxon>Onygenales</taxon>
        <taxon>Ajellomycetaceae</taxon>
        <taxon>Emergomyces</taxon>
    </lineage>
</organism>
<feature type="region of interest" description="Disordered" evidence="1">
    <location>
        <begin position="182"/>
        <end position="224"/>
    </location>
</feature>
<evidence type="ECO:0000313" key="3">
    <source>
        <dbReference type="Proteomes" id="UP000182235"/>
    </source>
</evidence>
<protein>
    <submittedName>
        <fullName evidence="2">Uncharacterized protein</fullName>
    </submittedName>
</protein>
<reference evidence="2 3" key="1">
    <citation type="submission" date="2015-07" db="EMBL/GenBank/DDBJ databases">
        <title>Emmonsia species relationships and genome sequence.</title>
        <authorList>
            <consortium name="The Broad Institute Genomics Platform"/>
            <person name="Cuomo C.A."/>
            <person name="Munoz J.F."/>
            <person name="Imamovic A."/>
            <person name="Priest M.E."/>
            <person name="Young S."/>
            <person name="Clay O.K."/>
            <person name="McEwen J.G."/>
        </authorList>
    </citation>
    <scope>NUCLEOTIDE SEQUENCE [LARGE SCALE GENOMIC DNA]</scope>
    <source>
        <strain evidence="2 3">UAMH 9510</strain>
    </source>
</reference>
<sequence>MTSLITVLSEFHASHRFFTDKVGRGYMMVDYMEGKVIDPLDDSDLIERVIRVLDHFRTLTGDKPGSLSAKQWRIYVNGASALFAWHVSKGEKITVLSPPPPEPITGYGGADSEGALGGAVSRIEIAHPTVKGAKNSSYQTWPTDKTHTWIARFGMLHHKRQCWRTVKICSSVHSGWSCGGTPAAGTVLEPRENVARSNPGLGQPYNDDEMVPERERAKGRRLEA</sequence>
<proteinExistence type="predicted"/>
<dbReference type="AlphaFoldDB" id="A0A1J9PDK1"/>
<name>A0A1J9PDK1_9EURO</name>
<dbReference type="OrthoDB" id="5232980at2759"/>
<evidence type="ECO:0000256" key="1">
    <source>
        <dbReference type="SAM" id="MobiDB-lite"/>
    </source>
</evidence>
<accession>A0A1J9PDK1</accession>
<keyword evidence="3" id="KW-1185">Reference proteome</keyword>
<comment type="caution">
    <text evidence="2">The sequence shown here is derived from an EMBL/GenBank/DDBJ whole genome shotgun (WGS) entry which is preliminary data.</text>
</comment>
<feature type="compositionally biased region" description="Basic and acidic residues" evidence="1">
    <location>
        <begin position="211"/>
        <end position="224"/>
    </location>
</feature>
<evidence type="ECO:0000313" key="2">
    <source>
        <dbReference type="EMBL" id="OJD14601.1"/>
    </source>
</evidence>
<gene>
    <name evidence="2" type="ORF">AJ78_05061</name>
</gene>